<dbReference type="InterPro" id="IPR056858">
    <property type="entry name" value="VSR_TRX"/>
</dbReference>
<evidence type="ECO:0000256" key="8">
    <source>
        <dbReference type="ARBA" id="ARBA00022837"/>
    </source>
</evidence>
<keyword evidence="7" id="KW-0677">Repeat</keyword>
<keyword evidence="19" id="KW-1185">Reference proteome</keyword>
<keyword evidence="12 15" id="KW-0472">Membrane</keyword>
<evidence type="ECO:0000256" key="4">
    <source>
        <dbReference type="ARBA" id="ARBA00022536"/>
    </source>
</evidence>
<keyword evidence="11" id="KW-0333">Golgi apparatus</keyword>
<evidence type="ECO:0000256" key="10">
    <source>
        <dbReference type="ARBA" id="ARBA00022989"/>
    </source>
</evidence>
<dbReference type="CDD" id="cd00054">
    <property type="entry name" value="EGF_CA"/>
    <property type="match status" value="1"/>
</dbReference>
<sequence>MASQRGLPAAAFLFLLLAAVAAPVTCRFVVEKGSVSVLSPENLRGSHNGAIANFGVPNYAATLVGSIVYPDKGTDGCNSFKDRFKSPSSHPVILLLDRGECYFAKKAWYGQEAGAAAVLIVDNKDEPLITMDTPEASGYTEDYVTKITIPSALIEYPFGKALKKAVAEEKSGGGEVVVKLDWTESMPHPDDRVEYELWTNSNDECGLRCDEQINFVKNFKGHAQLLERGGYTLFTPHYITWYCPSAYLLSRQCKSQCINNGRYCAPDPEKDFGSGYEGKDVVIENLRQLCVHRVANETRRPWVWWDFVTDFHLRCSMKQGKYSMKCAEEVVLSLGLPGDKIKECMGDPTRDAENPVLKNEQDRQVGNGSRGDVTILPTLLINDVQYRGQLDRTAVLQAVCAGFKETTEPHVCLNSDLETNECLENHGGCWHDSNLNISACKDTFRGRVCQCPTVNDVHYSGDGYTSCRAVGPGRCALNNGGCWSETRDGKTFSACSENELKGCRCPSGFSGDGKQCTDINECKDGIACQCDRCSCKNNWGGFDCSCRGNYLYLKGEDKCIAGTTSKFPLYLMVLFVFCVGGTGVAGYIFYKYRLRSYMDSEIMAIMSQYMPIDNQSNEVHPLMRESTV</sequence>
<evidence type="ECO:0000256" key="13">
    <source>
        <dbReference type="ARBA" id="ARBA00023157"/>
    </source>
</evidence>
<dbReference type="Pfam" id="PF25011">
    <property type="entry name" value="VSR_TRX"/>
    <property type="match status" value="1"/>
</dbReference>
<dbReference type="SMART" id="SM00179">
    <property type="entry name" value="EGF_CA"/>
    <property type="match status" value="1"/>
</dbReference>
<dbReference type="InterPro" id="IPR001881">
    <property type="entry name" value="EGF-like_Ca-bd_dom"/>
</dbReference>
<dbReference type="AlphaFoldDB" id="A0A7I8L9U1"/>
<evidence type="ECO:0000256" key="11">
    <source>
        <dbReference type="ARBA" id="ARBA00023034"/>
    </source>
</evidence>
<evidence type="ECO:0000256" key="9">
    <source>
        <dbReference type="ARBA" id="ARBA00022927"/>
    </source>
</evidence>
<dbReference type="Pfam" id="PF12662">
    <property type="entry name" value="cEGF"/>
    <property type="match status" value="1"/>
</dbReference>
<accession>A0A7I8L9U1</accession>
<evidence type="ECO:0000256" key="12">
    <source>
        <dbReference type="ARBA" id="ARBA00023136"/>
    </source>
</evidence>
<dbReference type="InterPro" id="IPR018097">
    <property type="entry name" value="EGF_Ca-bd_CS"/>
</dbReference>
<dbReference type="PANTHER" id="PTHR22702">
    <property type="entry name" value="PROTEASE-ASSOCIATED DOMAIN-CONTAINING PROTEIN"/>
    <property type="match status" value="1"/>
</dbReference>
<keyword evidence="10 15" id="KW-1133">Transmembrane helix</keyword>
<dbReference type="Pfam" id="PF02225">
    <property type="entry name" value="PA"/>
    <property type="match status" value="1"/>
</dbReference>
<dbReference type="PROSITE" id="PS01187">
    <property type="entry name" value="EGF_CA"/>
    <property type="match status" value="1"/>
</dbReference>
<evidence type="ECO:0000256" key="1">
    <source>
        <dbReference type="ARBA" id="ARBA00004394"/>
    </source>
</evidence>
<evidence type="ECO:0000256" key="16">
    <source>
        <dbReference type="SAM" id="SignalP"/>
    </source>
</evidence>
<keyword evidence="4" id="KW-0245">EGF-like domain</keyword>
<name>A0A7I8L9U1_SPIIN</name>
<reference evidence="18" key="1">
    <citation type="submission" date="2020-02" db="EMBL/GenBank/DDBJ databases">
        <authorList>
            <person name="Scholz U."/>
            <person name="Mascher M."/>
            <person name="Fiebig A."/>
        </authorList>
    </citation>
    <scope>NUCLEOTIDE SEQUENCE</scope>
</reference>
<evidence type="ECO:0000256" key="5">
    <source>
        <dbReference type="ARBA" id="ARBA00022692"/>
    </source>
</evidence>
<protein>
    <recommendedName>
        <fullName evidence="17">EGF-like calcium-binding domain-containing protein</fullName>
    </recommendedName>
</protein>
<dbReference type="SUPFAM" id="SSF52025">
    <property type="entry name" value="PA domain"/>
    <property type="match status" value="1"/>
</dbReference>
<keyword evidence="6 16" id="KW-0732">Signal</keyword>
<dbReference type="GO" id="GO:0005509">
    <property type="term" value="F:calcium ion binding"/>
    <property type="evidence" value="ECO:0007669"/>
    <property type="project" value="InterPro"/>
</dbReference>
<evidence type="ECO:0000256" key="14">
    <source>
        <dbReference type="ARBA" id="ARBA00023180"/>
    </source>
</evidence>
<keyword evidence="13" id="KW-1015">Disulfide bond</keyword>
<dbReference type="GO" id="GO:0015031">
    <property type="term" value="P:protein transport"/>
    <property type="evidence" value="ECO:0007669"/>
    <property type="project" value="UniProtKB-KW"/>
</dbReference>
<feature type="signal peptide" evidence="16">
    <location>
        <begin position="1"/>
        <end position="26"/>
    </location>
</feature>
<dbReference type="InterPro" id="IPR003137">
    <property type="entry name" value="PA_domain"/>
</dbReference>
<evidence type="ECO:0000256" key="7">
    <source>
        <dbReference type="ARBA" id="ARBA00022737"/>
    </source>
</evidence>
<proteinExistence type="inferred from homology"/>
<keyword evidence="3" id="KW-0813">Transport</keyword>
<organism evidence="18 19">
    <name type="scientific">Spirodela intermedia</name>
    <name type="common">Intermediate duckweed</name>
    <dbReference type="NCBI Taxonomy" id="51605"/>
    <lineage>
        <taxon>Eukaryota</taxon>
        <taxon>Viridiplantae</taxon>
        <taxon>Streptophyta</taxon>
        <taxon>Embryophyta</taxon>
        <taxon>Tracheophyta</taxon>
        <taxon>Spermatophyta</taxon>
        <taxon>Magnoliopsida</taxon>
        <taxon>Liliopsida</taxon>
        <taxon>Araceae</taxon>
        <taxon>Lemnoideae</taxon>
        <taxon>Spirodela</taxon>
    </lineage>
</organism>
<evidence type="ECO:0000256" key="3">
    <source>
        <dbReference type="ARBA" id="ARBA00022448"/>
    </source>
</evidence>
<dbReference type="InterPro" id="IPR026823">
    <property type="entry name" value="cEGF"/>
</dbReference>
<feature type="domain" description="EGF-like calcium-binding" evidence="17">
    <location>
        <begin position="518"/>
        <end position="560"/>
    </location>
</feature>
<keyword evidence="8" id="KW-0106">Calcium</keyword>
<comment type="subcellular location">
    <subcellularLocation>
        <location evidence="1">Golgi apparatus membrane</location>
    </subcellularLocation>
</comment>
<keyword evidence="14" id="KW-0325">Glycoprotein</keyword>
<comment type="similarity">
    <text evidence="2">Belongs to the VSR (BP-80) family.</text>
</comment>
<dbReference type="Gene3D" id="2.10.25.10">
    <property type="entry name" value="Laminin"/>
    <property type="match status" value="1"/>
</dbReference>
<evidence type="ECO:0000256" key="6">
    <source>
        <dbReference type="ARBA" id="ARBA00022729"/>
    </source>
</evidence>
<dbReference type="EMBL" id="LR746276">
    <property type="protein sequence ID" value="CAA7406841.1"/>
    <property type="molecule type" value="Genomic_DNA"/>
</dbReference>
<dbReference type="PANTHER" id="PTHR22702:SF4">
    <property type="entry name" value="VACUOLAR-SORTING RECEPTOR 6-LIKE"/>
    <property type="match status" value="1"/>
</dbReference>
<evidence type="ECO:0000313" key="19">
    <source>
        <dbReference type="Proteomes" id="UP000663760"/>
    </source>
</evidence>
<gene>
    <name evidence="18" type="ORF">SI8410_13017519</name>
</gene>
<dbReference type="InterPro" id="IPR046450">
    <property type="entry name" value="PA_dom_sf"/>
</dbReference>
<evidence type="ECO:0000256" key="15">
    <source>
        <dbReference type="SAM" id="Phobius"/>
    </source>
</evidence>
<dbReference type="Proteomes" id="UP000663760">
    <property type="component" value="Chromosome 13"/>
</dbReference>
<feature type="chain" id="PRO_5029900601" description="EGF-like calcium-binding domain-containing protein" evidence="16">
    <location>
        <begin position="27"/>
        <end position="628"/>
    </location>
</feature>
<feature type="transmembrane region" description="Helical" evidence="15">
    <location>
        <begin position="567"/>
        <end position="590"/>
    </location>
</feature>
<dbReference type="OrthoDB" id="10045365at2759"/>
<evidence type="ECO:0000313" key="18">
    <source>
        <dbReference type="EMBL" id="CAA7406841.1"/>
    </source>
</evidence>
<dbReference type="GO" id="GO:0000139">
    <property type="term" value="C:Golgi membrane"/>
    <property type="evidence" value="ECO:0007669"/>
    <property type="project" value="UniProtKB-SubCell"/>
</dbReference>
<evidence type="ECO:0000256" key="2">
    <source>
        <dbReference type="ARBA" id="ARBA00007038"/>
    </source>
</evidence>
<keyword evidence="5 15" id="KW-0812">Transmembrane</keyword>
<evidence type="ECO:0000259" key="17">
    <source>
        <dbReference type="SMART" id="SM00179"/>
    </source>
</evidence>
<dbReference type="Gene3D" id="3.50.30.30">
    <property type="match status" value="1"/>
</dbReference>
<keyword evidence="9" id="KW-0653">Protein transport</keyword>